<gene>
    <name evidence="2" type="ORF">ACFSJ0_61700</name>
</gene>
<accession>A0ABW4GYG8</accession>
<evidence type="ECO:0000256" key="1">
    <source>
        <dbReference type="SAM" id="SignalP"/>
    </source>
</evidence>
<evidence type="ECO:0008006" key="4">
    <source>
        <dbReference type="Google" id="ProtNLM"/>
    </source>
</evidence>
<feature type="chain" id="PRO_5047148031" description="SGNH/GDSL hydrolase family protein" evidence="1">
    <location>
        <begin position="27"/>
        <end position="571"/>
    </location>
</feature>
<comment type="caution">
    <text evidence="2">The sequence shown here is derived from an EMBL/GenBank/DDBJ whole genome shotgun (WGS) entry which is preliminary data.</text>
</comment>
<evidence type="ECO:0000313" key="2">
    <source>
        <dbReference type="EMBL" id="MFD1547548.1"/>
    </source>
</evidence>
<keyword evidence="3" id="KW-1185">Reference proteome</keyword>
<feature type="signal peptide" evidence="1">
    <location>
        <begin position="1"/>
        <end position="26"/>
    </location>
</feature>
<dbReference type="EMBL" id="JBHUCM010000078">
    <property type="protein sequence ID" value="MFD1547548.1"/>
    <property type="molecule type" value="Genomic_DNA"/>
</dbReference>
<protein>
    <recommendedName>
        <fullName evidence="4">SGNH/GDSL hydrolase family protein</fullName>
    </recommendedName>
</protein>
<evidence type="ECO:0000313" key="3">
    <source>
        <dbReference type="Proteomes" id="UP001597097"/>
    </source>
</evidence>
<reference evidence="3" key="1">
    <citation type="journal article" date="2019" name="Int. J. Syst. Evol. Microbiol.">
        <title>The Global Catalogue of Microorganisms (GCM) 10K type strain sequencing project: providing services to taxonomists for standard genome sequencing and annotation.</title>
        <authorList>
            <consortium name="The Broad Institute Genomics Platform"/>
            <consortium name="The Broad Institute Genome Sequencing Center for Infectious Disease"/>
            <person name="Wu L."/>
            <person name="Ma J."/>
        </authorList>
    </citation>
    <scope>NUCLEOTIDE SEQUENCE [LARGE SCALE GENOMIC DNA]</scope>
    <source>
        <strain evidence="3">CGMCC 1.15399</strain>
    </source>
</reference>
<keyword evidence="1" id="KW-0732">Signal</keyword>
<proteinExistence type="predicted"/>
<organism evidence="2 3">
    <name type="scientific">Nonomuraea guangzhouensis</name>
    <dbReference type="NCBI Taxonomy" id="1291555"/>
    <lineage>
        <taxon>Bacteria</taxon>
        <taxon>Bacillati</taxon>
        <taxon>Actinomycetota</taxon>
        <taxon>Actinomycetes</taxon>
        <taxon>Streptosporangiales</taxon>
        <taxon>Streptosporangiaceae</taxon>
        <taxon>Nonomuraea</taxon>
    </lineage>
</organism>
<name>A0ABW4GYG8_9ACTN</name>
<dbReference type="Proteomes" id="UP001597097">
    <property type="component" value="Unassembled WGS sequence"/>
</dbReference>
<dbReference type="RefSeq" id="WP_219537075.1">
    <property type="nucleotide sequence ID" value="NZ_JAHKRM010000034.1"/>
</dbReference>
<sequence>MLRRLGLIGLVATLATTMLSTVPANAGPPTFQPTTQPTVPTLTPVPPPTVLPTVPPTPVPLIWAGFGDSYTSGEGASRNHVYKRKQNGDEDWRHQSGLAPFLLAFNYLEANRYQLGGYTVSPTEIPTAWGNDQMIFNASSGAETKHLTQPQTECKKCTAIRNAPQLQGVPSNTNLVYFGLGGNDAGFGSLMSTAFEVYFWRWTRANWVSRQIRAVQMEVNRLIGQMPQVSANVEQGLVDVNKAADKADIIVALYPLAVKQSGNSDIKQISGAALDLMYPFAVAVNQAIKDAVDRFRARFPNVKVHVFDPNTAGPNGTSLVAGHELGQPDSYFNGVRYRGNIFGQGRFFKAYQESFHPNEPGAVALGQGLATWMAQEFPAWFPNGPDFNRVHVDAQAAAEDPDADQQFEEWAMAHPDEVCEETDIDSICHFINTDGEIAIPIEVVHNPIPLQPIPGAPIVGGPGGGSPGGPSPSTWIPATYSSAPSGLPPGGIPFDNTPTSDPCEIKTAEPGLQVTVTTSRLSGGGLREPMDLTWVQFMRTVKSDPCQKKEKIDPADIQQMIDDWLSSGDSD</sequence>